<reference evidence="1 2" key="1">
    <citation type="journal article" date="2023" name="Sci. Data">
        <title>Genome assembly of the Korean intertidal mud-creeper Batillaria attramentaria.</title>
        <authorList>
            <person name="Patra A.K."/>
            <person name="Ho P.T."/>
            <person name="Jun S."/>
            <person name="Lee S.J."/>
            <person name="Kim Y."/>
            <person name="Won Y.J."/>
        </authorList>
    </citation>
    <scope>NUCLEOTIDE SEQUENCE [LARGE SCALE GENOMIC DNA]</scope>
    <source>
        <strain evidence="1">Wonlab-2016</strain>
    </source>
</reference>
<accession>A0ABD0K9L8</accession>
<dbReference type="AlphaFoldDB" id="A0ABD0K9L8"/>
<keyword evidence="2" id="KW-1185">Reference proteome</keyword>
<gene>
    <name evidence="1" type="ORF">BaRGS_00024988</name>
</gene>
<evidence type="ECO:0000313" key="2">
    <source>
        <dbReference type="Proteomes" id="UP001519460"/>
    </source>
</evidence>
<proteinExistence type="predicted"/>
<dbReference type="Proteomes" id="UP001519460">
    <property type="component" value="Unassembled WGS sequence"/>
</dbReference>
<evidence type="ECO:0000313" key="1">
    <source>
        <dbReference type="EMBL" id="KAK7483772.1"/>
    </source>
</evidence>
<feature type="non-terminal residue" evidence="1">
    <location>
        <position position="75"/>
    </location>
</feature>
<name>A0ABD0K9L8_9CAEN</name>
<dbReference type="EMBL" id="JACVVK020000221">
    <property type="protein sequence ID" value="KAK7483772.1"/>
    <property type="molecule type" value="Genomic_DNA"/>
</dbReference>
<comment type="caution">
    <text evidence="1">The sequence shown here is derived from an EMBL/GenBank/DDBJ whole genome shotgun (WGS) entry which is preliminary data.</text>
</comment>
<sequence length="75" mass="8780">MRRWQRRRVEPVRYSRPECQCYYADGRAGAGQPSSNTVFLPISLRRVPATANKLNKGLGDNGDWQVARFRWREAR</sequence>
<organism evidence="1 2">
    <name type="scientific">Batillaria attramentaria</name>
    <dbReference type="NCBI Taxonomy" id="370345"/>
    <lineage>
        <taxon>Eukaryota</taxon>
        <taxon>Metazoa</taxon>
        <taxon>Spiralia</taxon>
        <taxon>Lophotrochozoa</taxon>
        <taxon>Mollusca</taxon>
        <taxon>Gastropoda</taxon>
        <taxon>Caenogastropoda</taxon>
        <taxon>Sorbeoconcha</taxon>
        <taxon>Cerithioidea</taxon>
        <taxon>Batillariidae</taxon>
        <taxon>Batillaria</taxon>
    </lineage>
</organism>
<protein>
    <submittedName>
        <fullName evidence="1">Uncharacterized protein</fullName>
    </submittedName>
</protein>